<accession>A0A3M0A3G4</accession>
<dbReference type="GO" id="GO:0003955">
    <property type="term" value="F:NAD(P)H dehydrogenase (quinone) activity"/>
    <property type="evidence" value="ECO:0007669"/>
    <property type="project" value="TreeGrafter"/>
</dbReference>
<gene>
    <name evidence="4" type="ORF">JN00_0038</name>
</gene>
<dbReference type="OrthoDB" id="9798454at2"/>
<dbReference type="PANTHER" id="PTHR10204:SF34">
    <property type="entry name" value="NAD(P)H DEHYDROGENASE [QUINONE] 1 ISOFORM 1"/>
    <property type="match status" value="1"/>
</dbReference>
<comment type="caution">
    <text evidence="4">The sequence shown here is derived from an EMBL/GenBank/DDBJ whole genome shotgun (WGS) entry which is preliminary data.</text>
</comment>
<dbReference type="Pfam" id="PF02525">
    <property type="entry name" value="Flavodoxin_2"/>
    <property type="match status" value="1"/>
</dbReference>
<dbReference type="AlphaFoldDB" id="A0A3M0A3G4"/>
<dbReference type="GO" id="GO:0005829">
    <property type="term" value="C:cytosol"/>
    <property type="evidence" value="ECO:0007669"/>
    <property type="project" value="TreeGrafter"/>
</dbReference>
<dbReference type="Gene3D" id="3.40.50.360">
    <property type="match status" value="1"/>
</dbReference>
<dbReference type="SUPFAM" id="SSF52218">
    <property type="entry name" value="Flavoproteins"/>
    <property type="match status" value="1"/>
</dbReference>
<proteinExistence type="inferred from homology"/>
<dbReference type="Proteomes" id="UP000267246">
    <property type="component" value="Unassembled WGS sequence"/>
</dbReference>
<evidence type="ECO:0000256" key="2">
    <source>
        <dbReference type="ARBA" id="ARBA00023002"/>
    </source>
</evidence>
<evidence type="ECO:0000313" key="4">
    <source>
        <dbReference type="EMBL" id="RMA78994.1"/>
    </source>
</evidence>
<feature type="domain" description="Flavodoxin-like fold" evidence="3">
    <location>
        <begin position="3"/>
        <end position="181"/>
    </location>
</feature>
<keyword evidence="2" id="KW-0560">Oxidoreductase</keyword>
<sequence length="187" mass="22320">MRKVYLILGHPNKDSFNGKLVDAYEKRLKELKIEVRRVNLIDLDFDLILRKDKQEHQSTIEKEQANIMWADELIFFYPLWWGNVPALLKGYIDNVFTHGFAYKHHEDDPLWDKLLEGKKARIFSTCDASSEFVKTDYKDCDFIFLKKAVFWFTGIKTIETYRIGELYIMNDEEREKEINKIISTIKK</sequence>
<name>A0A3M0A3G4_9BACT</name>
<protein>
    <submittedName>
        <fullName evidence="4">Putative NADPH-quinone reductase</fullName>
    </submittedName>
</protein>
<evidence type="ECO:0000256" key="1">
    <source>
        <dbReference type="ARBA" id="ARBA00006252"/>
    </source>
</evidence>
<organism evidence="4 5">
    <name type="scientific">Metamycoplasma subdolum</name>
    <dbReference type="NCBI Taxonomy" id="92407"/>
    <lineage>
        <taxon>Bacteria</taxon>
        <taxon>Bacillati</taxon>
        <taxon>Mycoplasmatota</taxon>
        <taxon>Mycoplasmoidales</taxon>
        <taxon>Metamycoplasmataceae</taxon>
        <taxon>Metamycoplasma</taxon>
    </lineage>
</organism>
<evidence type="ECO:0000313" key="5">
    <source>
        <dbReference type="Proteomes" id="UP000267246"/>
    </source>
</evidence>
<dbReference type="EMBL" id="REFI01000005">
    <property type="protein sequence ID" value="RMA78994.1"/>
    <property type="molecule type" value="Genomic_DNA"/>
</dbReference>
<dbReference type="InterPro" id="IPR029039">
    <property type="entry name" value="Flavoprotein-like_sf"/>
</dbReference>
<dbReference type="InterPro" id="IPR003680">
    <property type="entry name" value="Flavodoxin_fold"/>
</dbReference>
<comment type="similarity">
    <text evidence="1">Belongs to the NAD(P)H dehydrogenase (quinone) family.</text>
</comment>
<reference evidence="4 5" key="1">
    <citation type="submission" date="2018-10" db="EMBL/GenBank/DDBJ databases">
        <title>Genomic Encyclopedia of Archaeal and Bacterial Type Strains, Phase II (KMG-II): from individual species to whole genera.</title>
        <authorList>
            <person name="Goeker M."/>
        </authorList>
    </citation>
    <scope>NUCLEOTIDE SEQUENCE [LARGE SCALE GENOMIC DNA]</scope>
    <source>
        <strain evidence="4 5">ATCC 29870</strain>
    </source>
</reference>
<dbReference type="PANTHER" id="PTHR10204">
    <property type="entry name" value="NAD P H OXIDOREDUCTASE-RELATED"/>
    <property type="match status" value="1"/>
</dbReference>
<dbReference type="InterPro" id="IPR051545">
    <property type="entry name" value="NAD(P)H_dehydrogenase_qn"/>
</dbReference>
<dbReference type="RefSeq" id="WP_121940539.1">
    <property type="nucleotide sequence ID" value="NZ_CP137846.1"/>
</dbReference>
<evidence type="ECO:0000259" key="3">
    <source>
        <dbReference type="Pfam" id="PF02525"/>
    </source>
</evidence>
<keyword evidence="5" id="KW-1185">Reference proteome</keyword>